<name>A0A916XZN0_9HYPH</name>
<dbReference type="Gene3D" id="3.50.30.40">
    <property type="entry name" value="Ribonuclease E inhibitor RraA/RraA-like"/>
    <property type="match status" value="1"/>
</dbReference>
<evidence type="ECO:0000256" key="2">
    <source>
        <dbReference type="ARBA" id="ARBA00016549"/>
    </source>
</evidence>
<evidence type="ECO:0000256" key="1">
    <source>
        <dbReference type="ARBA" id="ARBA00001968"/>
    </source>
</evidence>
<comment type="cofactor">
    <cofactor evidence="1">
        <name>a divalent metal cation</name>
        <dbReference type="ChEBI" id="CHEBI:60240"/>
    </cofactor>
</comment>
<keyword evidence="5" id="KW-0460">Magnesium</keyword>
<evidence type="ECO:0000313" key="7">
    <source>
        <dbReference type="Proteomes" id="UP000613160"/>
    </source>
</evidence>
<evidence type="ECO:0000256" key="5">
    <source>
        <dbReference type="PIRSR" id="PIRSR605493-1"/>
    </source>
</evidence>
<proteinExistence type="predicted"/>
<feature type="binding site" evidence="5">
    <location>
        <position position="119"/>
    </location>
    <ligand>
        <name>substrate</name>
    </ligand>
</feature>
<dbReference type="Proteomes" id="UP000613160">
    <property type="component" value="Unassembled WGS sequence"/>
</dbReference>
<accession>A0A916XZN0</accession>
<keyword evidence="6" id="KW-0489">Methyltransferase</keyword>
<dbReference type="CDD" id="cd16841">
    <property type="entry name" value="RraA_family"/>
    <property type="match status" value="1"/>
</dbReference>
<dbReference type="AlphaFoldDB" id="A0A916XZN0"/>
<dbReference type="SUPFAM" id="SSF89562">
    <property type="entry name" value="RraA-like"/>
    <property type="match status" value="1"/>
</dbReference>
<dbReference type="GO" id="GO:0008168">
    <property type="term" value="F:methyltransferase activity"/>
    <property type="evidence" value="ECO:0007669"/>
    <property type="project" value="UniProtKB-KW"/>
</dbReference>
<evidence type="ECO:0000256" key="3">
    <source>
        <dbReference type="ARBA" id="ARBA00029596"/>
    </source>
</evidence>
<reference evidence="6" key="2">
    <citation type="submission" date="2020-09" db="EMBL/GenBank/DDBJ databases">
        <authorList>
            <person name="Sun Q."/>
            <person name="Zhou Y."/>
        </authorList>
    </citation>
    <scope>NUCLEOTIDE SEQUENCE</scope>
    <source>
        <strain evidence="6">CGMCC 1.15493</strain>
    </source>
</reference>
<evidence type="ECO:0000256" key="4">
    <source>
        <dbReference type="ARBA" id="ARBA00030169"/>
    </source>
</evidence>
<feature type="binding site" evidence="5">
    <location>
        <begin position="97"/>
        <end position="100"/>
    </location>
    <ligand>
        <name>substrate</name>
    </ligand>
</feature>
<organism evidence="6 7">
    <name type="scientific">Aureimonas glaciei</name>
    <dbReference type="NCBI Taxonomy" id="1776957"/>
    <lineage>
        <taxon>Bacteria</taxon>
        <taxon>Pseudomonadati</taxon>
        <taxon>Pseudomonadota</taxon>
        <taxon>Alphaproteobacteria</taxon>
        <taxon>Hyphomicrobiales</taxon>
        <taxon>Aurantimonadaceae</taxon>
        <taxon>Aureimonas</taxon>
    </lineage>
</organism>
<feature type="binding site" evidence="5">
    <location>
        <position position="120"/>
    </location>
    <ligand>
        <name>Mg(2+)</name>
        <dbReference type="ChEBI" id="CHEBI:18420"/>
    </ligand>
</feature>
<dbReference type="EMBL" id="BMJJ01000006">
    <property type="protein sequence ID" value="GGD23892.1"/>
    <property type="molecule type" value="Genomic_DNA"/>
</dbReference>
<dbReference type="Pfam" id="PF03737">
    <property type="entry name" value="RraA-like"/>
    <property type="match status" value="1"/>
</dbReference>
<dbReference type="GO" id="GO:0046872">
    <property type="term" value="F:metal ion binding"/>
    <property type="evidence" value="ECO:0007669"/>
    <property type="project" value="UniProtKB-KW"/>
</dbReference>
<evidence type="ECO:0000313" key="6">
    <source>
        <dbReference type="EMBL" id="GGD23892.1"/>
    </source>
</evidence>
<dbReference type="NCBIfam" id="NF004850">
    <property type="entry name" value="PRK06201.1"/>
    <property type="match status" value="1"/>
</dbReference>
<comment type="caution">
    <text evidence="6">The sequence shown here is derived from an EMBL/GenBank/DDBJ whole genome shotgun (WGS) entry which is preliminary data.</text>
</comment>
<protein>
    <recommendedName>
        <fullName evidence="2">Putative 4-hydroxy-4-methyl-2-oxoglutarate aldolase</fullName>
    </recommendedName>
    <alternativeName>
        <fullName evidence="3">Regulator of ribonuclease activity homolog</fullName>
    </alternativeName>
    <alternativeName>
        <fullName evidence="4">RraA-like protein</fullName>
    </alternativeName>
</protein>
<keyword evidence="6" id="KW-0808">Transferase</keyword>
<keyword evidence="7" id="KW-1185">Reference proteome</keyword>
<dbReference type="InterPro" id="IPR005493">
    <property type="entry name" value="RraA/RraA-like"/>
</dbReference>
<dbReference type="InterPro" id="IPR036704">
    <property type="entry name" value="RraA/RraA-like_sf"/>
</dbReference>
<reference evidence="6" key="1">
    <citation type="journal article" date="2014" name="Int. J. Syst. Evol. Microbiol.">
        <title>Complete genome sequence of Corynebacterium casei LMG S-19264T (=DSM 44701T), isolated from a smear-ripened cheese.</title>
        <authorList>
            <consortium name="US DOE Joint Genome Institute (JGI-PGF)"/>
            <person name="Walter F."/>
            <person name="Albersmeier A."/>
            <person name="Kalinowski J."/>
            <person name="Ruckert C."/>
        </authorList>
    </citation>
    <scope>NUCLEOTIDE SEQUENCE</scope>
    <source>
        <strain evidence="6">CGMCC 1.15493</strain>
    </source>
</reference>
<keyword evidence="5" id="KW-0479">Metal-binding</keyword>
<gene>
    <name evidence="6" type="primary">menG</name>
    <name evidence="6" type="ORF">GCM10011335_28530</name>
</gene>
<dbReference type="GO" id="GO:0032259">
    <property type="term" value="P:methylation"/>
    <property type="evidence" value="ECO:0007669"/>
    <property type="project" value="UniProtKB-KW"/>
</dbReference>
<sequence length="224" mass="23755">MPVGFRINRSWTRVDSATVDSFRALPVANVSDAMSRLSSAGPRLRPMHKSGTLAGPALTVRSRPGDNLMLHKAIDMAEPGDIIVMDAGGDLTNSLMGELMLAHAIKRGVGGFVLYGAVRDAEAFLTRNLPVFALGINHRGPYRDGPGEIGFPVAFDGMSVAPGDLVLGDMDGVLSVAYGDTAAVLAGAQKKHQGETRQMEETEAGTVDRSWVDKALERAGCTYT</sequence>
<dbReference type="RefSeq" id="WP_188851758.1">
    <property type="nucleotide sequence ID" value="NZ_BMJJ01000006.1"/>
</dbReference>
<comment type="cofactor">
    <cofactor evidence="5">
        <name>Mg(2+)</name>
        <dbReference type="ChEBI" id="CHEBI:18420"/>
    </cofactor>
</comment>
<dbReference type="PANTHER" id="PTHR33254:SF4">
    <property type="entry name" value="4-HYDROXY-4-METHYL-2-OXOGLUTARATE ALDOLASE 3-RELATED"/>
    <property type="match status" value="1"/>
</dbReference>
<dbReference type="PANTHER" id="PTHR33254">
    <property type="entry name" value="4-HYDROXY-4-METHYL-2-OXOGLUTARATE ALDOLASE 3-RELATED"/>
    <property type="match status" value="1"/>
</dbReference>